<proteinExistence type="predicted"/>
<reference evidence="3" key="1">
    <citation type="journal article" date="2012" name="Nature">
        <title>A physical, genetic and functional sequence assembly of the barley genome.</title>
        <authorList>
            <consortium name="The International Barley Genome Sequencing Consortium"/>
            <person name="Mayer K.F."/>
            <person name="Waugh R."/>
            <person name="Brown J.W."/>
            <person name="Schulman A."/>
            <person name="Langridge P."/>
            <person name="Platzer M."/>
            <person name="Fincher G.B."/>
            <person name="Muehlbauer G.J."/>
            <person name="Sato K."/>
            <person name="Close T.J."/>
            <person name="Wise R.P."/>
            <person name="Stein N."/>
        </authorList>
    </citation>
    <scope>NUCLEOTIDE SEQUENCE [LARGE SCALE GENOMIC DNA]</scope>
    <source>
        <strain evidence="3">cv. Morex</strain>
    </source>
</reference>
<reference evidence="2" key="2">
    <citation type="submission" date="2020-10" db="EMBL/GenBank/DDBJ databases">
        <authorList>
            <person name="Scholz U."/>
            <person name="Mascher M."/>
            <person name="Fiebig A."/>
        </authorList>
    </citation>
    <scope>NUCLEOTIDE SEQUENCE [LARGE SCALE GENOMIC DNA]</scope>
    <source>
        <strain evidence="2">cv. Morex</strain>
    </source>
</reference>
<dbReference type="PANTHER" id="PTHR33165">
    <property type="entry name" value="F-BOX DOMAIN CONTAINING PROTEIN-LIKE-RELATED"/>
    <property type="match status" value="1"/>
</dbReference>
<reference evidence="2" key="3">
    <citation type="submission" date="2022-01" db="UniProtKB">
        <authorList>
            <consortium name="EnsemblPlants"/>
        </authorList>
    </citation>
    <scope>IDENTIFICATION</scope>
    <source>
        <strain evidence="2">subsp. vulgare</strain>
    </source>
</reference>
<dbReference type="Proteomes" id="UP000011116">
    <property type="component" value="Chromosome 6H"/>
</dbReference>
<name>A0A8I6YMZ7_HORVV</name>
<organism evidence="2 3">
    <name type="scientific">Hordeum vulgare subsp. vulgare</name>
    <name type="common">Domesticated barley</name>
    <dbReference type="NCBI Taxonomy" id="112509"/>
    <lineage>
        <taxon>Eukaryota</taxon>
        <taxon>Viridiplantae</taxon>
        <taxon>Streptophyta</taxon>
        <taxon>Embryophyta</taxon>
        <taxon>Tracheophyta</taxon>
        <taxon>Spermatophyta</taxon>
        <taxon>Magnoliopsida</taxon>
        <taxon>Liliopsida</taxon>
        <taxon>Poales</taxon>
        <taxon>Poaceae</taxon>
        <taxon>BOP clade</taxon>
        <taxon>Pooideae</taxon>
        <taxon>Triticodae</taxon>
        <taxon>Triticeae</taxon>
        <taxon>Hordeinae</taxon>
        <taxon>Hordeum</taxon>
    </lineage>
</organism>
<accession>A0A8I6YMZ7</accession>
<evidence type="ECO:0000313" key="3">
    <source>
        <dbReference type="Proteomes" id="UP000011116"/>
    </source>
</evidence>
<dbReference type="Gramene" id="HORVU.MOREX.r2.6HG0515230.1">
    <property type="protein sequence ID" value="HORVU.MOREX.r2.6HG0515230.1.CDS.1"/>
    <property type="gene ID" value="HORVU.MOREX.r2.6HG0515230"/>
</dbReference>
<keyword evidence="3" id="KW-1185">Reference proteome</keyword>
<sequence>MTFRIEVLEVDIARNRLVPVTSLGRHALFLGLTHCLHISTETFPSISADSIYLGHLHQQTHGFGIYHINNINGKANFRKTEAKHKFITNIVTGDFTPDVRPPYNLDDHLVNYVDRSHKSSKPCMNHTSC</sequence>
<dbReference type="Pfam" id="PF03478">
    <property type="entry name" value="Beta-prop_KIB1-4"/>
    <property type="match status" value="1"/>
</dbReference>
<dbReference type="InterPro" id="IPR005174">
    <property type="entry name" value="KIB1-4_b-propeller"/>
</dbReference>
<protein>
    <recommendedName>
        <fullName evidence="1">KIB1-4 beta-propeller domain-containing protein</fullName>
    </recommendedName>
</protein>
<dbReference type="EnsemblPlants" id="HORVU.MOREX.r3.6HG0621100.1">
    <property type="protein sequence ID" value="HORVU.MOREX.r3.6HG0621100.1.CDS1"/>
    <property type="gene ID" value="HORVU.MOREX.r3.6HG0621100"/>
</dbReference>
<dbReference type="AlphaFoldDB" id="A0A8I6YMZ7"/>
<dbReference type="PANTHER" id="PTHR33165:SF85">
    <property type="entry name" value="OS08G0285100 PROTEIN"/>
    <property type="match status" value="1"/>
</dbReference>
<dbReference type="Gramene" id="HORVU.MOREX.r3.6HG0621100.1">
    <property type="protein sequence ID" value="HORVU.MOREX.r3.6HG0621100.1.CDS1"/>
    <property type="gene ID" value="HORVU.MOREX.r3.6HG0621100"/>
</dbReference>
<evidence type="ECO:0000259" key="1">
    <source>
        <dbReference type="Pfam" id="PF03478"/>
    </source>
</evidence>
<evidence type="ECO:0000313" key="2">
    <source>
        <dbReference type="EnsemblPlants" id="HORVU.MOREX.r3.6HG0621100.1.CDS1"/>
    </source>
</evidence>
<feature type="domain" description="KIB1-4 beta-propeller" evidence="1">
    <location>
        <begin position="2"/>
        <end position="66"/>
    </location>
</feature>